<keyword evidence="1" id="KW-0472">Membrane</keyword>
<proteinExistence type="predicted"/>
<evidence type="ECO:0000256" key="1">
    <source>
        <dbReference type="SAM" id="Phobius"/>
    </source>
</evidence>
<feature type="transmembrane region" description="Helical" evidence="1">
    <location>
        <begin position="63"/>
        <end position="85"/>
    </location>
</feature>
<dbReference type="EMBL" id="REGN01012342">
    <property type="protein sequence ID" value="RMZ95760.1"/>
    <property type="molecule type" value="Genomic_DNA"/>
</dbReference>
<reference evidence="2 3" key="1">
    <citation type="journal article" date="2018" name="Sci. Rep.">
        <title>Genomic signatures of local adaptation to the degree of environmental predictability in rotifers.</title>
        <authorList>
            <person name="Franch-Gras L."/>
            <person name="Hahn C."/>
            <person name="Garcia-Roger E.M."/>
            <person name="Carmona M.J."/>
            <person name="Serra M."/>
            <person name="Gomez A."/>
        </authorList>
    </citation>
    <scope>NUCLEOTIDE SEQUENCE [LARGE SCALE GENOMIC DNA]</scope>
    <source>
        <strain evidence="2">HYR1</strain>
    </source>
</reference>
<name>A0A3M7PAF4_BRAPC</name>
<sequence length="96" mass="11081">MSSGNSVRLLISLNKLFKPSDWFVVIPTFSNWSNAPSSEIFKLRRNVSRKVYVQLDDPNYSRSGLFCYLVVVRIVVLSAVTTIHVSTHNKSLRHRW</sequence>
<dbReference type="Proteomes" id="UP000276133">
    <property type="component" value="Unassembled WGS sequence"/>
</dbReference>
<keyword evidence="1" id="KW-1133">Transmembrane helix</keyword>
<evidence type="ECO:0000313" key="3">
    <source>
        <dbReference type="Proteomes" id="UP000276133"/>
    </source>
</evidence>
<keyword evidence="3" id="KW-1185">Reference proteome</keyword>
<accession>A0A3M7PAF4</accession>
<evidence type="ECO:0000313" key="2">
    <source>
        <dbReference type="EMBL" id="RMZ95760.1"/>
    </source>
</evidence>
<dbReference type="AlphaFoldDB" id="A0A3M7PAF4"/>
<protein>
    <submittedName>
        <fullName evidence="2">Uncharacterized protein</fullName>
    </submittedName>
</protein>
<keyword evidence="1" id="KW-0812">Transmembrane</keyword>
<organism evidence="2 3">
    <name type="scientific">Brachionus plicatilis</name>
    <name type="common">Marine rotifer</name>
    <name type="synonym">Brachionus muelleri</name>
    <dbReference type="NCBI Taxonomy" id="10195"/>
    <lineage>
        <taxon>Eukaryota</taxon>
        <taxon>Metazoa</taxon>
        <taxon>Spiralia</taxon>
        <taxon>Gnathifera</taxon>
        <taxon>Rotifera</taxon>
        <taxon>Eurotatoria</taxon>
        <taxon>Monogononta</taxon>
        <taxon>Pseudotrocha</taxon>
        <taxon>Ploima</taxon>
        <taxon>Brachionidae</taxon>
        <taxon>Brachionus</taxon>
    </lineage>
</organism>
<comment type="caution">
    <text evidence="2">The sequence shown here is derived from an EMBL/GenBank/DDBJ whole genome shotgun (WGS) entry which is preliminary data.</text>
</comment>
<gene>
    <name evidence="2" type="ORF">BpHYR1_043258</name>
</gene>